<evidence type="ECO:0000313" key="4">
    <source>
        <dbReference type="EMBL" id="WEF20818.1"/>
    </source>
</evidence>
<accession>A0AAJ5VAT2</accession>
<organism evidence="4 5">
    <name type="scientific">Microbacterium maritypicum</name>
    <name type="common">Microbacterium liquefaciens</name>
    <dbReference type="NCBI Taxonomy" id="33918"/>
    <lineage>
        <taxon>Bacteria</taxon>
        <taxon>Bacillati</taxon>
        <taxon>Actinomycetota</taxon>
        <taxon>Actinomycetes</taxon>
        <taxon>Micrococcales</taxon>
        <taxon>Microbacteriaceae</taxon>
        <taxon>Microbacterium</taxon>
    </lineage>
</organism>
<feature type="region of interest" description="Disordered" evidence="3">
    <location>
        <begin position="1"/>
        <end position="25"/>
    </location>
</feature>
<evidence type="ECO:0000256" key="1">
    <source>
        <dbReference type="ARBA" id="ARBA00023125"/>
    </source>
</evidence>
<dbReference type="RefSeq" id="WP_036286723.1">
    <property type="nucleotide sequence ID" value="NZ_CP118606.1"/>
</dbReference>
<dbReference type="PROSITE" id="PS50935">
    <property type="entry name" value="SSB"/>
    <property type="match status" value="1"/>
</dbReference>
<dbReference type="GO" id="GO:0003697">
    <property type="term" value="F:single-stranded DNA binding"/>
    <property type="evidence" value="ECO:0007669"/>
    <property type="project" value="InterPro"/>
</dbReference>
<keyword evidence="1 2" id="KW-0238">DNA-binding</keyword>
<dbReference type="CDD" id="cd04496">
    <property type="entry name" value="SSB_OBF"/>
    <property type="match status" value="1"/>
</dbReference>
<dbReference type="InterPro" id="IPR000424">
    <property type="entry name" value="Primosome_PriB/ssb"/>
</dbReference>
<proteinExistence type="predicted"/>
<reference evidence="4" key="1">
    <citation type="submission" date="2023-02" db="EMBL/GenBank/DDBJ databases">
        <title>Genome sequence of Microbacterium liquefaciens B1075.</title>
        <authorList>
            <person name="Cao J."/>
            <person name="Li X."/>
        </authorList>
    </citation>
    <scope>NUCLEOTIDE SEQUENCE</scope>
    <source>
        <strain evidence="4">B1075</strain>
    </source>
</reference>
<dbReference type="AlphaFoldDB" id="A0AAJ5VAT2"/>
<sequence>MTITTKPSVSGFIATTPRRSETREGRTKFYARFAQSHAQRNDDGTFTQLDSSFSNIVAYGEAAEWALANLQKGDAFIAQGNERSYTQQRDGQAVEGEEFIANKISHDPARHPYVVDRTPRASRGQERQVSSPLDDPFNAPRPQTQAAPALGR</sequence>
<protein>
    <submittedName>
        <fullName evidence="4">Single-stranded DNA-binding protein</fullName>
    </submittedName>
</protein>
<evidence type="ECO:0000256" key="3">
    <source>
        <dbReference type="SAM" id="MobiDB-lite"/>
    </source>
</evidence>
<evidence type="ECO:0000256" key="2">
    <source>
        <dbReference type="PROSITE-ProRule" id="PRU00252"/>
    </source>
</evidence>
<feature type="compositionally biased region" description="Basic and acidic residues" evidence="3">
    <location>
        <begin position="104"/>
        <end position="126"/>
    </location>
</feature>
<dbReference type="EMBL" id="CP118606">
    <property type="protein sequence ID" value="WEF20818.1"/>
    <property type="molecule type" value="Genomic_DNA"/>
</dbReference>
<gene>
    <name evidence="4" type="ORF">PWF71_16225</name>
</gene>
<dbReference type="SUPFAM" id="SSF50249">
    <property type="entry name" value="Nucleic acid-binding proteins"/>
    <property type="match status" value="1"/>
</dbReference>
<dbReference type="Proteomes" id="UP001214756">
    <property type="component" value="Chromosome"/>
</dbReference>
<name>A0AAJ5VAT2_MICMQ</name>
<dbReference type="InterPro" id="IPR012340">
    <property type="entry name" value="NA-bd_OB-fold"/>
</dbReference>
<feature type="region of interest" description="Disordered" evidence="3">
    <location>
        <begin position="101"/>
        <end position="152"/>
    </location>
</feature>
<evidence type="ECO:0000313" key="5">
    <source>
        <dbReference type="Proteomes" id="UP001214756"/>
    </source>
</evidence>
<dbReference type="Gene3D" id="2.40.50.140">
    <property type="entry name" value="Nucleic acid-binding proteins"/>
    <property type="match status" value="1"/>
</dbReference>